<dbReference type="SUPFAM" id="SSF49562">
    <property type="entry name" value="C2 domain (Calcium/lipid-binding domain, CaLB)"/>
    <property type="match status" value="1"/>
</dbReference>
<dbReference type="PROSITE" id="PS50004">
    <property type="entry name" value="C2"/>
    <property type="match status" value="1"/>
</dbReference>
<dbReference type="InterPro" id="IPR000008">
    <property type="entry name" value="C2_dom"/>
</dbReference>
<proteinExistence type="predicted"/>
<name>A0A0D2KX62_HYPSF</name>
<evidence type="ECO:0000259" key="1">
    <source>
        <dbReference type="PROSITE" id="PS50004"/>
    </source>
</evidence>
<organism evidence="2 3">
    <name type="scientific">Hypholoma sublateritium (strain FD-334 SS-4)</name>
    <dbReference type="NCBI Taxonomy" id="945553"/>
    <lineage>
        <taxon>Eukaryota</taxon>
        <taxon>Fungi</taxon>
        <taxon>Dikarya</taxon>
        <taxon>Basidiomycota</taxon>
        <taxon>Agaricomycotina</taxon>
        <taxon>Agaricomycetes</taxon>
        <taxon>Agaricomycetidae</taxon>
        <taxon>Agaricales</taxon>
        <taxon>Agaricineae</taxon>
        <taxon>Strophariaceae</taxon>
        <taxon>Hypholoma</taxon>
    </lineage>
</organism>
<protein>
    <recommendedName>
        <fullName evidence="1">C2 domain-containing protein</fullName>
    </recommendedName>
</protein>
<dbReference type="Gene3D" id="2.60.40.150">
    <property type="entry name" value="C2 domain"/>
    <property type="match status" value="1"/>
</dbReference>
<evidence type="ECO:0000313" key="3">
    <source>
        <dbReference type="Proteomes" id="UP000054270"/>
    </source>
</evidence>
<dbReference type="OrthoDB" id="73919at2759"/>
<keyword evidence="3" id="KW-1185">Reference proteome</keyword>
<dbReference type="AlphaFoldDB" id="A0A0D2KX62"/>
<gene>
    <name evidence="2" type="ORF">HYPSUDRAFT_44627</name>
</gene>
<dbReference type="Proteomes" id="UP000054270">
    <property type="component" value="Unassembled WGS sequence"/>
</dbReference>
<dbReference type="STRING" id="945553.A0A0D2KX62"/>
<sequence length="465" mass="49701">MPGGRRNPLSVSHMLEQIGDAVGNAKEKAHGKKASLTHKMAELGIAVPFVDLTIQFIGASGLPKMDVVGSADPYFVAEIDSQISFVSTVKENTLAPVWNETWRVKNVPTSADLALKIMDKDEGSLTDDFIGTVKVGVSAGAKEVEIEGPLLKLRSVRGTFWLKIDSTPAADADPHAFPYDFAGPVRYSRHFSPVAGALTNLNAARLYSTWKLYLVGVSRAFGDAHQHWNTGYKAAQSIFQGPASIAVRSGIQAGHRMLYARSAANGFGVIEDAPALLALLHTGTAAAGAPGGDGAFAQRVKPAVYTYVIASDDGALRFSETGAAFFVDFASKHALHANCAPTVRYSGEFHPRPVGGWAAFSDSTPDAQVGWELVFDNNSGTYAPDKALLPELQSLLARNFPGVGIVALDHGDDTLTSSREACREYALKFRGVKQEELQPHAREGEETLSHRVLGMLTPAPMNPSS</sequence>
<reference evidence="3" key="1">
    <citation type="submission" date="2014-04" db="EMBL/GenBank/DDBJ databases">
        <title>Evolutionary Origins and Diversification of the Mycorrhizal Mutualists.</title>
        <authorList>
            <consortium name="DOE Joint Genome Institute"/>
            <consortium name="Mycorrhizal Genomics Consortium"/>
            <person name="Kohler A."/>
            <person name="Kuo A."/>
            <person name="Nagy L.G."/>
            <person name="Floudas D."/>
            <person name="Copeland A."/>
            <person name="Barry K.W."/>
            <person name="Cichocki N."/>
            <person name="Veneault-Fourrey C."/>
            <person name="LaButti K."/>
            <person name="Lindquist E.A."/>
            <person name="Lipzen A."/>
            <person name="Lundell T."/>
            <person name="Morin E."/>
            <person name="Murat C."/>
            <person name="Riley R."/>
            <person name="Ohm R."/>
            <person name="Sun H."/>
            <person name="Tunlid A."/>
            <person name="Henrissat B."/>
            <person name="Grigoriev I.V."/>
            <person name="Hibbett D.S."/>
            <person name="Martin F."/>
        </authorList>
    </citation>
    <scope>NUCLEOTIDE SEQUENCE [LARGE SCALE GENOMIC DNA]</scope>
    <source>
        <strain evidence="3">FD-334 SS-4</strain>
    </source>
</reference>
<dbReference type="GO" id="GO:0010628">
    <property type="term" value="P:positive regulation of gene expression"/>
    <property type="evidence" value="ECO:0007669"/>
    <property type="project" value="TreeGrafter"/>
</dbReference>
<feature type="domain" description="C2" evidence="1">
    <location>
        <begin position="28"/>
        <end position="150"/>
    </location>
</feature>
<dbReference type="EMBL" id="KN817581">
    <property type="protein sequence ID" value="KJA19152.1"/>
    <property type="molecule type" value="Genomic_DNA"/>
</dbReference>
<accession>A0A0D2KX62</accession>
<evidence type="ECO:0000313" key="2">
    <source>
        <dbReference type="EMBL" id="KJA19152.1"/>
    </source>
</evidence>
<dbReference type="OMA" id="WNRNYKA"/>
<dbReference type="Pfam" id="PF00168">
    <property type="entry name" value="C2"/>
    <property type="match status" value="1"/>
</dbReference>
<dbReference type="InterPro" id="IPR035892">
    <property type="entry name" value="C2_domain_sf"/>
</dbReference>
<dbReference type="CDD" id="cd00030">
    <property type="entry name" value="C2"/>
    <property type="match status" value="1"/>
</dbReference>
<dbReference type="PANTHER" id="PTHR47800:SF5">
    <property type="entry name" value="FER-1-LIKE PROTEIN 6"/>
    <property type="match status" value="1"/>
</dbReference>
<dbReference type="PANTHER" id="PTHR47800">
    <property type="entry name" value="C2 DOMAIN-CONTAINING PROTEIN"/>
    <property type="match status" value="1"/>
</dbReference>
<dbReference type="SMART" id="SM00239">
    <property type="entry name" value="C2"/>
    <property type="match status" value="1"/>
</dbReference>